<comment type="caution">
    <text evidence="9">The sequence shown here is derived from an EMBL/GenBank/DDBJ whole genome shotgun (WGS) entry which is preliminary data.</text>
</comment>
<name>A0AAD3RP02_CRYJA</name>
<dbReference type="Pfam" id="PF13962">
    <property type="entry name" value="PGG"/>
    <property type="match status" value="1"/>
</dbReference>
<accession>A0AAD3RP02</accession>
<evidence type="ECO:0000256" key="3">
    <source>
        <dbReference type="ARBA" id="ARBA00022737"/>
    </source>
</evidence>
<feature type="transmembrane region" description="Helical" evidence="7">
    <location>
        <begin position="215"/>
        <end position="234"/>
    </location>
</feature>
<dbReference type="Proteomes" id="UP001234787">
    <property type="component" value="Unassembled WGS sequence"/>
</dbReference>
<comment type="subcellular location">
    <subcellularLocation>
        <location evidence="1">Membrane</location>
        <topology evidence="1">Multi-pass membrane protein</topology>
    </subcellularLocation>
</comment>
<dbReference type="GO" id="GO:0005886">
    <property type="term" value="C:plasma membrane"/>
    <property type="evidence" value="ECO:0007669"/>
    <property type="project" value="TreeGrafter"/>
</dbReference>
<evidence type="ECO:0000256" key="7">
    <source>
        <dbReference type="SAM" id="Phobius"/>
    </source>
</evidence>
<keyword evidence="2 7" id="KW-0812">Transmembrane</keyword>
<evidence type="ECO:0000256" key="4">
    <source>
        <dbReference type="ARBA" id="ARBA00022989"/>
    </source>
</evidence>
<feature type="domain" description="PGG" evidence="8">
    <location>
        <begin position="122"/>
        <end position="208"/>
    </location>
</feature>
<evidence type="ECO:0000313" key="9">
    <source>
        <dbReference type="EMBL" id="GLJ58297.1"/>
    </source>
</evidence>
<gene>
    <name evidence="9" type="ORF">SUGI_1429830</name>
    <name evidence="10" type="ORF">SUGI_1429860</name>
    <name evidence="11" type="ORF">SUGI_1429880</name>
    <name evidence="12" type="ORF">SUGI_1429900</name>
</gene>
<evidence type="ECO:0000259" key="8">
    <source>
        <dbReference type="Pfam" id="PF13962"/>
    </source>
</evidence>
<keyword evidence="6 7" id="KW-0472">Membrane</keyword>
<sequence>MEVVEIQDTAPQEEAISVVVDRLPDADLRQNQSPVTTRIKSVFEAAVALVLGCFNVMFAVRRGEEDRRWVVEPANIQTTISYEEDLDSIKVDHPTAPDLQLEQSAVSSDYKSVIQLTVALAFVGGSFGAMYAVPGGVNEAGRAVMGDSIGFIIFLITDMVALLASLLVTMIVATVSEISAKMEYLIRMSLWAAGVSFIMTFHAAAYVVALPKHNWIVLCFGGAVAIALILLLLYRLSTMFHQVSKTSIKGNGGMRFPYVLEGGHLTRDSRRGQLIKKEEKISTY</sequence>
<feature type="transmembrane region" description="Helical" evidence="7">
    <location>
        <begin position="113"/>
        <end position="132"/>
    </location>
</feature>
<feature type="transmembrane region" description="Helical" evidence="7">
    <location>
        <begin position="42"/>
        <end position="60"/>
    </location>
</feature>
<evidence type="ECO:0000313" key="12">
    <source>
        <dbReference type="EMBL" id="GLJ58300.1"/>
    </source>
</evidence>
<dbReference type="AlphaFoldDB" id="A0AAD3RP02"/>
<dbReference type="PANTHER" id="PTHR24186">
    <property type="entry name" value="PROTEIN PHOSPHATASE 1 REGULATORY SUBUNIT"/>
    <property type="match status" value="1"/>
</dbReference>
<protein>
    <recommendedName>
        <fullName evidence="8">PGG domain-containing protein</fullName>
    </recommendedName>
</protein>
<dbReference type="InterPro" id="IPR026961">
    <property type="entry name" value="PGG_dom"/>
</dbReference>
<dbReference type="EMBL" id="BSEH01000324">
    <property type="protein sequence ID" value="GLJ58300.1"/>
    <property type="molecule type" value="Genomic_DNA"/>
</dbReference>
<evidence type="ECO:0000256" key="5">
    <source>
        <dbReference type="ARBA" id="ARBA00023043"/>
    </source>
</evidence>
<dbReference type="EMBL" id="BSEH01000324">
    <property type="protein sequence ID" value="GLJ58297.1"/>
    <property type="molecule type" value="Genomic_DNA"/>
</dbReference>
<feature type="transmembrane region" description="Helical" evidence="7">
    <location>
        <begin position="152"/>
        <end position="176"/>
    </location>
</feature>
<proteinExistence type="predicted"/>
<feature type="transmembrane region" description="Helical" evidence="7">
    <location>
        <begin position="188"/>
        <end position="209"/>
    </location>
</feature>
<organism evidence="9 13">
    <name type="scientific">Cryptomeria japonica</name>
    <name type="common">Japanese cedar</name>
    <name type="synonym">Cupressus japonica</name>
    <dbReference type="NCBI Taxonomy" id="3369"/>
    <lineage>
        <taxon>Eukaryota</taxon>
        <taxon>Viridiplantae</taxon>
        <taxon>Streptophyta</taxon>
        <taxon>Embryophyta</taxon>
        <taxon>Tracheophyta</taxon>
        <taxon>Spermatophyta</taxon>
        <taxon>Pinopsida</taxon>
        <taxon>Pinidae</taxon>
        <taxon>Conifers II</taxon>
        <taxon>Cupressales</taxon>
        <taxon>Cupressaceae</taxon>
        <taxon>Cryptomeria</taxon>
    </lineage>
</organism>
<evidence type="ECO:0000256" key="2">
    <source>
        <dbReference type="ARBA" id="ARBA00022692"/>
    </source>
</evidence>
<evidence type="ECO:0000256" key="1">
    <source>
        <dbReference type="ARBA" id="ARBA00004141"/>
    </source>
</evidence>
<dbReference type="EMBL" id="BSEH01000324">
    <property type="protein sequence ID" value="GLJ58299.1"/>
    <property type="molecule type" value="Genomic_DNA"/>
</dbReference>
<dbReference type="PANTHER" id="PTHR24186:SF38">
    <property type="entry name" value="ANKYRIN REPEAT FAMILY PROTEIN"/>
    <property type="match status" value="1"/>
</dbReference>
<keyword evidence="13" id="KW-1185">Reference proteome</keyword>
<keyword evidence="5" id="KW-0040">ANK repeat</keyword>
<dbReference type="EMBL" id="BSEH01000324">
    <property type="protein sequence ID" value="GLJ58298.1"/>
    <property type="molecule type" value="Genomic_DNA"/>
</dbReference>
<evidence type="ECO:0000313" key="11">
    <source>
        <dbReference type="EMBL" id="GLJ58299.1"/>
    </source>
</evidence>
<evidence type="ECO:0000313" key="13">
    <source>
        <dbReference type="Proteomes" id="UP001234787"/>
    </source>
</evidence>
<keyword evidence="3" id="KW-0677">Repeat</keyword>
<reference evidence="9" key="1">
    <citation type="submission" date="2022-12" db="EMBL/GenBank/DDBJ databases">
        <title>Chromosome-Level Genome Assembly of Japanese Cedar (Cryptomeriajaponica D. Don).</title>
        <authorList>
            <person name="Fujino T."/>
            <person name="Yamaguchi K."/>
            <person name="Yokoyama T."/>
            <person name="Hamanaka T."/>
            <person name="Harazono Y."/>
            <person name="Kamada H."/>
            <person name="Kobayashi W."/>
            <person name="Ujino-Ihara T."/>
            <person name="Uchiyama K."/>
            <person name="Matsumoto A."/>
            <person name="Izuno A."/>
            <person name="Tsumura Y."/>
            <person name="Toyoda A."/>
            <person name="Shigenobu S."/>
            <person name="Moriguchi Y."/>
            <person name="Ueno S."/>
            <person name="Kasahara M."/>
        </authorList>
    </citation>
    <scope>NUCLEOTIDE SEQUENCE</scope>
</reference>
<evidence type="ECO:0000256" key="6">
    <source>
        <dbReference type="ARBA" id="ARBA00023136"/>
    </source>
</evidence>
<keyword evidence="4 7" id="KW-1133">Transmembrane helix</keyword>
<evidence type="ECO:0000313" key="10">
    <source>
        <dbReference type="EMBL" id="GLJ58298.1"/>
    </source>
</evidence>